<gene>
    <name evidence="1" type="ORF">BECKFM1743A_GA0114220_100544</name>
    <name evidence="3" type="ORF">BECKFM1743B_GA0114221_1007310</name>
    <name evidence="2" type="ORF">BECKFM1743C_GA0114222_100824</name>
</gene>
<dbReference type="EMBL" id="CAADFL010000073">
    <property type="protein sequence ID" value="VFK08532.1"/>
    <property type="molecule type" value="Genomic_DNA"/>
</dbReference>
<organism evidence="1">
    <name type="scientific">Candidatus Kentrum sp. FM</name>
    <dbReference type="NCBI Taxonomy" id="2126340"/>
    <lineage>
        <taxon>Bacteria</taxon>
        <taxon>Pseudomonadati</taxon>
        <taxon>Pseudomonadota</taxon>
        <taxon>Gammaproteobacteria</taxon>
        <taxon>Candidatus Kentrum</taxon>
    </lineage>
</organism>
<sequence>MSIVRSVNDVPIRFPRERWFHIVENHNDLAGYYDDVLRTVEEPDLVLRGYNASCIAIRGYGQRGYLQVVYRELSKDDGFIITAYFSNKINRKQISWRP</sequence>
<evidence type="ECO:0000313" key="3">
    <source>
        <dbReference type="EMBL" id="VFK08532.1"/>
    </source>
</evidence>
<evidence type="ECO:0008006" key="4">
    <source>
        <dbReference type="Google" id="ProtNLM"/>
    </source>
</evidence>
<dbReference type="EMBL" id="CAADFA010000082">
    <property type="protein sequence ID" value="VFJ50221.1"/>
    <property type="molecule type" value="Genomic_DNA"/>
</dbReference>
<dbReference type="EMBL" id="CAADEZ010000054">
    <property type="protein sequence ID" value="VFJ47983.1"/>
    <property type="molecule type" value="Genomic_DNA"/>
</dbReference>
<name>A0A450S805_9GAMM</name>
<dbReference type="AlphaFoldDB" id="A0A450S805"/>
<evidence type="ECO:0000313" key="2">
    <source>
        <dbReference type="EMBL" id="VFJ50221.1"/>
    </source>
</evidence>
<reference evidence="1" key="1">
    <citation type="submission" date="2019-02" db="EMBL/GenBank/DDBJ databases">
        <authorList>
            <person name="Gruber-Vodicka R. H."/>
            <person name="Seah K. B. B."/>
        </authorList>
    </citation>
    <scope>NUCLEOTIDE SEQUENCE</scope>
    <source>
        <strain evidence="1">BECK_BZ163</strain>
        <strain evidence="3">BECK_BZ164</strain>
        <strain evidence="2">BECK_BZ165</strain>
    </source>
</reference>
<protein>
    <recommendedName>
        <fullName evidence="4">Phage-Barnase-EndoU-ColicinE5/D-RelE like nuclease 2 domain-containing protein</fullName>
    </recommendedName>
</protein>
<accession>A0A450S805</accession>
<evidence type="ECO:0000313" key="1">
    <source>
        <dbReference type="EMBL" id="VFJ47983.1"/>
    </source>
</evidence>
<proteinExistence type="predicted"/>